<dbReference type="AlphaFoldDB" id="G3H304"/>
<evidence type="ECO:0000313" key="2">
    <source>
        <dbReference type="Proteomes" id="UP000001075"/>
    </source>
</evidence>
<evidence type="ECO:0000313" key="1">
    <source>
        <dbReference type="EMBL" id="EGV94841.1"/>
    </source>
</evidence>
<organism evidence="1 2">
    <name type="scientific">Cricetulus griseus</name>
    <name type="common">Chinese hamster</name>
    <name type="synonym">Cricetulus barabensis griseus</name>
    <dbReference type="NCBI Taxonomy" id="10029"/>
    <lineage>
        <taxon>Eukaryota</taxon>
        <taxon>Metazoa</taxon>
        <taxon>Chordata</taxon>
        <taxon>Craniata</taxon>
        <taxon>Vertebrata</taxon>
        <taxon>Euteleostomi</taxon>
        <taxon>Mammalia</taxon>
        <taxon>Eutheria</taxon>
        <taxon>Euarchontoglires</taxon>
        <taxon>Glires</taxon>
        <taxon>Rodentia</taxon>
        <taxon>Myomorpha</taxon>
        <taxon>Muroidea</taxon>
        <taxon>Cricetidae</taxon>
        <taxon>Cricetinae</taxon>
        <taxon>Cricetulus</taxon>
    </lineage>
</organism>
<gene>
    <name evidence="1" type="ORF">I79_004609</name>
</gene>
<sequence length="54" mass="6063">MAANLTVQNAISQAELLRWCSLPKPPHVATHSTNIVYNSSTWYLEGAFVFIKRS</sequence>
<accession>G3H304</accession>
<name>G3H304_CRIGR</name>
<dbReference type="InParanoid" id="G3H304"/>
<reference evidence="2" key="1">
    <citation type="journal article" date="2011" name="Nat. Biotechnol.">
        <title>The genomic sequence of the Chinese hamster ovary (CHO)-K1 cell line.</title>
        <authorList>
            <person name="Xu X."/>
            <person name="Nagarajan H."/>
            <person name="Lewis N.E."/>
            <person name="Pan S."/>
            <person name="Cai Z."/>
            <person name="Liu X."/>
            <person name="Chen W."/>
            <person name="Xie M."/>
            <person name="Wang W."/>
            <person name="Hammond S."/>
            <person name="Andersen M.R."/>
            <person name="Neff N."/>
            <person name="Passarelli B."/>
            <person name="Koh W."/>
            <person name="Fan H.C."/>
            <person name="Wang J."/>
            <person name="Gui Y."/>
            <person name="Lee K.H."/>
            <person name="Betenbaugh M.J."/>
            <person name="Quake S.R."/>
            <person name="Famili I."/>
            <person name="Palsson B.O."/>
            <person name="Wang J."/>
        </authorList>
    </citation>
    <scope>NUCLEOTIDE SEQUENCE [LARGE SCALE GENOMIC DNA]</scope>
    <source>
        <strain evidence="2">CHO K1 cell line</strain>
    </source>
</reference>
<dbReference type="EMBL" id="JH000120">
    <property type="protein sequence ID" value="EGV94841.1"/>
    <property type="molecule type" value="Genomic_DNA"/>
</dbReference>
<proteinExistence type="predicted"/>
<dbReference type="Proteomes" id="UP000001075">
    <property type="component" value="Unassembled WGS sequence"/>
</dbReference>
<protein>
    <submittedName>
        <fullName evidence="1">Uncharacterized protein</fullName>
    </submittedName>
</protein>